<dbReference type="AlphaFoldDB" id="A0A6J2TIK8"/>
<feature type="transmembrane region" description="Helical" evidence="1">
    <location>
        <begin position="12"/>
        <end position="36"/>
    </location>
</feature>
<dbReference type="Proteomes" id="UP000504634">
    <property type="component" value="Unplaced"/>
</dbReference>
<dbReference type="OrthoDB" id="7914534at2759"/>
<sequence>MKRLACLNLRAFGLSIACVDILIAAGTLALCSYHLYNDFTDLSQWQKDDVQILSPFGADVATLVDYVLVHEFSQAFYMILTVTVWIKALINLVVACILVQGIKKRRLICIAPWLINTGVSMVIEIAIFVCLEMKIDEVDASLDKRIARSVLFGVFTVLNALFIYAIYALHRMLKASTNENRALQESIVETSGMFQHVKV</sequence>
<keyword evidence="2" id="KW-1185">Reference proteome</keyword>
<name>A0A6J2TIK8_DROLE</name>
<evidence type="ECO:0000313" key="3">
    <source>
        <dbReference type="RefSeq" id="XP_030374958.1"/>
    </source>
</evidence>
<protein>
    <submittedName>
        <fullName evidence="3">Uncharacterized protein LOC115624387</fullName>
    </submittedName>
</protein>
<keyword evidence="1" id="KW-0472">Membrane</keyword>
<evidence type="ECO:0000313" key="2">
    <source>
        <dbReference type="Proteomes" id="UP000504634"/>
    </source>
</evidence>
<keyword evidence="1" id="KW-1133">Transmembrane helix</keyword>
<reference evidence="3" key="1">
    <citation type="submission" date="2025-08" db="UniProtKB">
        <authorList>
            <consortium name="RefSeq"/>
        </authorList>
    </citation>
    <scope>IDENTIFICATION</scope>
    <source>
        <strain evidence="3">11010-0011.00</strain>
        <tissue evidence="3">Whole body</tissue>
    </source>
</reference>
<feature type="transmembrane region" description="Helical" evidence="1">
    <location>
        <begin position="149"/>
        <end position="169"/>
    </location>
</feature>
<feature type="transmembrane region" description="Helical" evidence="1">
    <location>
        <begin position="110"/>
        <end position="129"/>
    </location>
</feature>
<keyword evidence="1" id="KW-0812">Transmembrane</keyword>
<dbReference type="Pfam" id="PF15860">
    <property type="entry name" value="DUF4728"/>
    <property type="match status" value="1"/>
</dbReference>
<feature type="transmembrane region" description="Helical" evidence="1">
    <location>
        <begin position="75"/>
        <end position="98"/>
    </location>
</feature>
<gene>
    <name evidence="3" type="primary">LOC115624387</name>
</gene>
<dbReference type="InterPro" id="IPR031720">
    <property type="entry name" value="DUF4728"/>
</dbReference>
<dbReference type="GeneID" id="115624387"/>
<evidence type="ECO:0000256" key="1">
    <source>
        <dbReference type="SAM" id="Phobius"/>
    </source>
</evidence>
<proteinExistence type="predicted"/>
<organism evidence="2 3">
    <name type="scientific">Drosophila lebanonensis</name>
    <name type="common">Fruit fly</name>
    <name type="synonym">Scaptodrosophila lebanonensis</name>
    <dbReference type="NCBI Taxonomy" id="7225"/>
    <lineage>
        <taxon>Eukaryota</taxon>
        <taxon>Metazoa</taxon>
        <taxon>Ecdysozoa</taxon>
        <taxon>Arthropoda</taxon>
        <taxon>Hexapoda</taxon>
        <taxon>Insecta</taxon>
        <taxon>Pterygota</taxon>
        <taxon>Neoptera</taxon>
        <taxon>Endopterygota</taxon>
        <taxon>Diptera</taxon>
        <taxon>Brachycera</taxon>
        <taxon>Muscomorpha</taxon>
        <taxon>Ephydroidea</taxon>
        <taxon>Drosophilidae</taxon>
        <taxon>Scaptodrosophila</taxon>
    </lineage>
</organism>
<dbReference type="RefSeq" id="XP_030374958.1">
    <property type="nucleotide sequence ID" value="XM_030519098.1"/>
</dbReference>
<accession>A0A6J2TIK8</accession>